<evidence type="ECO:0000256" key="5">
    <source>
        <dbReference type="RuleBase" id="RU000383"/>
    </source>
</evidence>
<protein>
    <submittedName>
        <fullName evidence="10">Cyclin-D6-1-like isoform X1</fullName>
    </submittedName>
</protein>
<proteinExistence type="inferred from homology"/>
<dbReference type="GeneID" id="120266692"/>
<evidence type="ECO:0000259" key="8">
    <source>
        <dbReference type="SMART" id="SM01332"/>
    </source>
</evidence>
<dbReference type="InterPro" id="IPR039361">
    <property type="entry name" value="Cyclin"/>
</dbReference>
<dbReference type="Pfam" id="PF02984">
    <property type="entry name" value="Cyclin_C"/>
    <property type="match status" value="1"/>
</dbReference>
<evidence type="ECO:0000256" key="2">
    <source>
        <dbReference type="ARBA" id="ARBA00022618"/>
    </source>
</evidence>
<dbReference type="SMART" id="SM01332">
    <property type="entry name" value="Cyclin_C"/>
    <property type="match status" value="1"/>
</dbReference>
<dbReference type="InterPro" id="IPR006671">
    <property type="entry name" value="Cyclin_N"/>
</dbReference>
<gene>
    <name evidence="10" type="primary">LOC120266692</name>
</gene>
<sequence>MQQAGCCIASPVMEFDLENPLTSSDSELDSVSALFSAESDHMSSLTTALDLHSRRQAISLILQVQAQCACNVDPFMAYLAINYVDRYLARHEIPREKPWAAWLLAASSLSLASKMKKSEFSFPDFQMEEGFIFDEQTIHRMELLVLGALDWRVRSITPFSFLRFFLSLFSPAHPPLIHALKDRALRILLKAQIEIKMLEFKPSLIAASALISAAGELFPIQSPAFSTAIFSSDFVNQEKLKDCCLVMREMLEMMTMDGCDRALKMVSSCSTPATVLGGACPSSDSERTVGSSMNGRDVYKDPIEETPPPSSFFCP</sequence>
<evidence type="ECO:0000256" key="4">
    <source>
        <dbReference type="ARBA" id="ARBA00023306"/>
    </source>
</evidence>
<dbReference type="InterPro" id="IPR004367">
    <property type="entry name" value="Cyclin_C-dom"/>
</dbReference>
<keyword evidence="9" id="KW-1185">Reference proteome</keyword>
<name>A0AB40BS32_DIOCR</name>
<evidence type="ECO:0000256" key="3">
    <source>
        <dbReference type="ARBA" id="ARBA00023127"/>
    </source>
</evidence>
<dbReference type="Proteomes" id="UP001515500">
    <property type="component" value="Chromosome 8"/>
</dbReference>
<evidence type="ECO:0000259" key="7">
    <source>
        <dbReference type="SMART" id="SM00385"/>
    </source>
</evidence>
<keyword evidence="4" id="KW-0131">Cell cycle</keyword>
<dbReference type="PANTHER" id="PTHR10177">
    <property type="entry name" value="CYCLINS"/>
    <property type="match status" value="1"/>
</dbReference>
<dbReference type="Pfam" id="PF00134">
    <property type="entry name" value="Cyclin_N"/>
    <property type="match status" value="1"/>
</dbReference>
<dbReference type="InterPro" id="IPR036915">
    <property type="entry name" value="Cyclin-like_sf"/>
</dbReference>
<keyword evidence="3 5" id="KW-0195">Cyclin</keyword>
<dbReference type="GO" id="GO:0051301">
    <property type="term" value="P:cell division"/>
    <property type="evidence" value="ECO:0007669"/>
    <property type="project" value="UniProtKB-KW"/>
</dbReference>
<keyword evidence="2" id="KW-0132">Cell division</keyword>
<dbReference type="FunFam" id="1.10.472.10:FF:000040">
    <property type="entry name" value="D6-type cyclin"/>
    <property type="match status" value="1"/>
</dbReference>
<dbReference type="Gene3D" id="1.10.472.10">
    <property type="entry name" value="Cyclin-like"/>
    <property type="match status" value="2"/>
</dbReference>
<feature type="region of interest" description="Disordered" evidence="6">
    <location>
        <begin position="278"/>
        <end position="315"/>
    </location>
</feature>
<evidence type="ECO:0000256" key="6">
    <source>
        <dbReference type="SAM" id="MobiDB-lite"/>
    </source>
</evidence>
<evidence type="ECO:0000256" key="1">
    <source>
        <dbReference type="ARBA" id="ARBA00009065"/>
    </source>
</evidence>
<dbReference type="CDD" id="cd20544">
    <property type="entry name" value="CYCLIN_AtCycD-like_rpt2"/>
    <property type="match status" value="1"/>
</dbReference>
<dbReference type="InterPro" id="IPR013763">
    <property type="entry name" value="Cyclin-like_dom"/>
</dbReference>
<reference evidence="10" key="1">
    <citation type="submission" date="2025-08" db="UniProtKB">
        <authorList>
            <consortium name="RefSeq"/>
        </authorList>
    </citation>
    <scope>IDENTIFICATION</scope>
</reference>
<dbReference type="SMART" id="SM00385">
    <property type="entry name" value="CYCLIN"/>
    <property type="match status" value="1"/>
</dbReference>
<feature type="domain" description="Cyclin C-terminal" evidence="8">
    <location>
        <begin position="156"/>
        <end position="283"/>
    </location>
</feature>
<dbReference type="SUPFAM" id="SSF47954">
    <property type="entry name" value="Cyclin-like"/>
    <property type="match status" value="2"/>
</dbReference>
<evidence type="ECO:0000313" key="10">
    <source>
        <dbReference type="RefSeq" id="XP_039130268.1"/>
    </source>
</evidence>
<feature type="compositionally biased region" description="Pro residues" evidence="6">
    <location>
        <begin position="305"/>
        <end position="315"/>
    </location>
</feature>
<comment type="similarity">
    <text evidence="1">Belongs to the cyclin family. Cyclin D subfamily.</text>
</comment>
<dbReference type="RefSeq" id="XP_039130268.1">
    <property type="nucleotide sequence ID" value="XM_039274334.1"/>
</dbReference>
<evidence type="ECO:0000313" key="9">
    <source>
        <dbReference type="Proteomes" id="UP001515500"/>
    </source>
</evidence>
<dbReference type="FunFam" id="1.10.472.10:FF:000060">
    <property type="entry name" value="D6-type cyclin"/>
    <property type="match status" value="1"/>
</dbReference>
<feature type="domain" description="Cyclin-like" evidence="7">
    <location>
        <begin position="59"/>
        <end position="147"/>
    </location>
</feature>
<dbReference type="AlphaFoldDB" id="A0AB40BS32"/>
<organism evidence="9 10">
    <name type="scientific">Dioscorea cayennensis subsp. rotundata</name>
    <name type="common">White Guinea yam</name>
    <name type="synonym">Dioscorea rotundata</name>
    <dbReference type="NCBI Taxonomy" id="55577"/>
    <lineage>
        <taxon>Eukaryota</taxon>
        <taxon>Viridiplantae</taxon>
        <taxon>Streptophyta</taxon>
        <taxon>Embryophyta</taxon>
        <taxon>Tracheophyta</taxon>
        <taxon>Spermatophyta</taxon>
        <taxon>Magnoliopsida</taxon>
        <taxon>Liliopsida</taxon>
        <taxon>Dioscoreales</taxon>
        <taxon>Dioscoreaceae</taxon>
        <taxon>Dioscorea</taxon>
    </lineage>
</organism>
<accession>A0AB40BS32</accession>